<dbReference type="Pfam" id="PF24035">
    <property type="entry name" value="DUF7344"/>
    <property type="match status" value="2"/>
</dbReference>
<sequence>MTKTQPTDADSGEERTPNALFECLASSDRRRLLGVLDEQAPHSLSRRDLATVLGSGDRSDEEGSDSDTDVRQAAHAIHHTHLPKLDAAGLIERGTDGETATIADHPALEDDGIRAVLDPDSDTTTDSLSEVFRALANARRRTILDVLSHQLTPIHTETLARELGAKELTIAESEVPADRVDEILVDLAHVQLPHLADAGLIAYDPDEQRVAYEGHPRLSVPWMHSTYQGEFRRSLTGEPEPEGVGEIEGRERVISFGQSLCDRAEDELFAMFTDTDLLEAGCLTRLRDASRRGTDVYLGTRDPDTRAYVRENAPEVVLWEPDTDWLNLPAAGDRVGRLLLVDREAVMLGTLNEEGTDGVHEEQAIVGEGEHNTMVTMVCQLVTPHIEELDESTADIEAGLSL</sequence>
<evidence type="ECO:0000259" key="2">
    <source>
        <dbReference type="Pfam" id="PF24035"/>
    </source>
</evidence>
<dbReference type="Gene3D" id="1.10.10.10">
    <property type="entry name" value="Winged helix-like DNA-binding domain superfamily/Winged helix DNA-binding domain"/>
    <property type="match status" value="2"/>
</dbReference>
<evidence type="ECO:0000256" key="1">
    <source>
        <dbReference type="SAM" id="MobiDB-lite"/>
    </source>
</evidence>
<feature type="domain" description="DUF7344" evidence="2">
    <location>
        <begin position="21"/>
        <end position="98"/>
    </location>
</feature>
<gene>
    <name evidence="3" type="ORF">GRX01_14215</name>
</gene>
<feature type="region of interest" description="Disordered" evidence="1">
    <location>
        <begin position="47"/>
        <end position="70"/>
    </location>
</feature>
<evidence type="ECO:0000313" key="3">
    <source>
        <dbReference type="EMBL" id="MXR42488.1"/>
    </source>
</evidence>
<feature type="domain" description="DUF7344" evidence="2">
    <location>
        <begin position="132"/>
        <end position="210"/>
    </location>
</feature>
<comment type="caution">
    <text evidence="3">The sequence shown here is derived from an EMBL/GenBank/DDBJ whole genome shotgun (WGS) entry which is preliminary data.</text>
</comment>
<proteinExistence type="predicted"/>
<protein>
    <recommendedName>
        <fullName evidence="2">DUF7344 domain-containing protein</fullName>
    </recommendedName>
</protein>
<dbReference type="OrthoDB" id="342667at2157"/>
<dbReference type="Proteomes" id="UP000437065">
    <property type="component" value="Unassembled WGS sequence"/>
</dbReference>
<dbReference type="InterPro" id="IPR036388">
    <property type="entry name" value="WH-like_DNA-bd_sf"/>
</dbReference>
<dbReference type="AlphaFoldDB" id="A0A6B0SU42"/>
<dbReference type="InterPro" id="IPR055768">
    <property type="entry name" value="DUF7344"/>
</dbReference>
<keyword evidence="4" id="KW-1185">Reference proteome</keyword>
<name>A0A6B0SU42_9EURY</name>
<dbReference type="EMBL" id="WUUS01000009">
    <property type="protein sequence ID" value="MXR42488.1"/>
    <property type="molecule type" value="Genomic_DNA"/>
</dbReference>
<dbReference type="RefSeq" id="WP_159668839.1">
    <property type="nucleotide sequence ID" value="NZ_WUUS01000009.1"/>
</dbReference>
<accession>A0A6B0SU42</accession>
<organism evidence="3 4">
    <name type="scientific">Halobaculum saliterrae</name>
    <dbReference type="NCBI Taxonomy" id="2073113"/>
    <lineage>
        <taxon>Archaea</taxon>
        <taxon>Methanobacteriati</taxon>
        <taxon>Methanobacteriota</taxon>
        <taxon>Stenosarchaea group</taxon>
        <taxon>Halobacteria</taxon>
        <taxon>Halobacteriales</taxon>
        <taxon>Haloferacaceae</taxon>
        <taxon>Halobaculum</taxon>
    </lineage>
</organism>
<reference evidence="3 4" key="1">
    <citation type="submission" date="2019-12" db="EMBL/GenBank/DDBJ databases">
        <title>Isolation and characterization of three novel carbon monoxide-oxidizing members of Halobacteria from salione crusts and soils.</title>
        <authorList>
            <person name="Myers M.R."/>
            <person name="King G.M."/>
        </authorList>
    </citation>
    <scope>NUCLEOTIDE SEQUENCE [LARGE SCALE GENOMIC DNA]</scope>
    <source>
        <strain evidence="3 4">WSA2</strain>
    </source>
</reference>
<evidence type="ECO:0000313" key="4">
    <source>
        <dbReference type="Proteomes" id="UP000437065"/>
    </source>
</evidence>